<evidence type="ECO:0000256" key="1">
    <source>
        <dbReference type="SAM" id="MobiDB-lite"/>
    </source>
</evidence>
<evidence type="ECO:0000313" key="3">
    <source>
        <dbReference type="EMBL" id="MBA8827301.1"/>
    </source>
</evidence>
<feature type="compositionally biased region" description="Basic and acidic residues" evidence="1">
    <location>
        <begin position="153"/>
        <end position="168"/>
    </location>
</feature>
<feature type="compositionally biased region" description="Low complexity" evidence="1">
    <location>
        <begin position="239"/>
        <end position="266"/>
    </location>
</feature>
<feature type="compositionally biased region" description="Low complexity" evidence="1">
    <location>
        <begin position="196"/>
        <end position="205"/>
    </location>
</feature>
<feature type="transmembrane region" description="Helical" evidence="2">
    <location>
        <begin position="381"/>
        <end position="404"/>
    </location>
</feature>
<keyword evidence="2" id="KW-0472">Membrane</keyword>
<evidence type="ECO:0000313" key="4">
    <source>
        <dbReference type="Proteomes" id="UP000569329"/>
    </source>
</evidence>
<proteinExistence type="predicted"/>
<feature type="region of interest" description="Disordered" evidence="1">
    <location>
        <begin position="153"/>
        <end position="372"/>
    </location>
</feature>
<dbReference type="EMBL" id="JACGWZ010000007">
    <property type="protein sequence ID" value="MBA8827301.1"/>
    <property type="molecule type" value="Genomic_DNA"/>
</dbReference>
<comment type="caution">
    <text evidence="3">The sequence shown here is derived from an EMBL/GenBank/DDBJ whole genome shotgun (WGS) entry which is preliminary data.</text>
</comment>
<keyword evidence="4" id="KW-1185">Reference proteome</keyword>
<accession>A0A839E7Q2</accession>
<feature type="compositionally biased region" description="Pro residues" evidence="1">
    <location>
        <begin position="169"/>
        <end position="195"/>
    </location>
</feature>
<gene>
    <name evidence="3" type="ORF">FHX42_004685</name>
</gene>
<dbReference type="Proteomes" id="UP000569329">
    <property type="component" value="Unassembled WGS sequence"/>
</dbReference>
<feature type="compositionally biased region" description="Low complexity" evidence="1">
    <location>
        <begin position="285"/>
        <end position="310"/>
    </location>
</feature>
<keyword evidence="2" id="KW-1133">Transmembrane helix</keyword>
<organism evidence="3 4">
    <name type="scientific">Halosaccharopolyspora lacisalsi</name>
    <dbReference type="NCBI Taxonomy" id="1000566"/>
    <lineage>
        <taxon>Bacteria</taxon>
        <taxon>Bacillati</taxon>
        <taxon>Actinomycetota</taxon>
        <taxon>Actinomycetes</taxon>
        <taxon>Pseudonocardiales</taxon>
        <taxon>Pseudonocardiaceae</taxon>
        <taxon>Halosaccharopolyspora</taxon>
    </lineage>
</organism>
<feature type="compositionally biased region" description="Pro residues" evidence="1">
    <location>
        <begin position="206"/>
        <end position="238"/>
    </location>
</feature>
<keyword evidence="2" id="KW-0812">Transmembrane</keyword>
<feature type="compositionally biased region" description="Basic and acidic residues" evidence="1">
    <location>
        <begin position="341"/>
        <end position="364"/>
    </location>
</feature>
<dbReference type="AlphaFoldDB" id="A0A839E7Q2"/>
<sequence length="408" mass="41711">MNRHGSGRDRTSHPRALRRAASTGVAGAVVAASGVLGVGAATATEPVVIDTCTGEVPSSAFGQPIVVAPEVLEAEVEQAALKVFPSRAELADEIRREFLTTEAVSLGTVAEEDRSFSGAELSDALAPRISELSTAEERTEALRSHVRELAVRECRGGADVTGHEKSTPEPEPTSEPAPTSDPTPSPTSEPAPTSSPSPTSSEPAPTSKPSPTSEPGPTSSPSPTSEPAPTSEPGPTSSPSPTSSEPAPTSKPTPTSSSAPTSSSTPKPGPAVKPTDPAPNPRPSPSRAKPSESPSSASSPTTLDADASSAPAERMVPPDYAAMPGTLPPWSRTPFGAAPDQRPKVGDRLERPEEKPAEKQREQVRAVGSAEALPTGASDRVAVPVLIAVVTLAAATAGLVRSWVLHRS</sequence>
<feature type="transmembrane region" description="Helical" evidence="2">
    <location>
        <begin position="21"/>
        <end position="43"/>
    </location>
</feature>
<name>A0A839E7Q2_9PSEU</name>
<feature type="compositionally biased region" description="Pro residues" evidence="1">
    <location>
        <begin position="267"/>
        <end position="284"/>
    </location>
</feature>
<reference evidence="3 4" key="1">
    <citation type="submission" date="2020-07" db="EMBL/GenBank/DDBJ databases">
        <title>Sequencing the genomes of 1000 actinobacteria strains.</title>
        <authorList>
            <person name="Klenk H.-P."/>
        </authorList>
    </citation>
    <scope>NUCLEOTIDE SEQUENCE [LARGE SCALE GENOMIC DNA]</scope>
    <source>
        <strain evidence="3 4">DSM 45975</strain>
    </source>
</reference>
<evidence type="ECO:0000256" key="2">
    <source>
        <dbReference type="SAM" id="Phobius"/>
    </source>
</evidence>
<protein>
    <submittedName>
        <fullName evidence="3">Uncharacterized protein</fullName>
    </submittedName>
</protein>